<dbReference type="RefSeq" id="WP_118267985.1">
    <property type="nucleotide sequence ID" value="NZ_CP031968.1"/>
</dbReference>
<evidence type="ECO:0000313" key="1">
    <source>
        <dbReference type="EMBL" id="AXT47145.1"/>
    </source>
</evidence>
<dbReference type="EMBL" id="CP031968">
    <property type="protein sequence ID" value="AXT47145.1"/>
    <property type="molecule type" value="Genomic_DNA"/>
</dbReference>
<sequence length="373" mass="41051">MPNIAAHSATRPLAAPAALPTARAAAAQPQLGLGRCLTSASNRCAAAPDRPQTTQGPVPQQARFQSLLFRVANGVVNASPARQDQAVALYGLSHAQMQLGDFVCGELDMQNVATIATYNKQLDIVHYSRDYTMSYFSPRELIQEFSGHISDAAAGKLVKRARQPAAPILQAWADYLGAHHTRLDPFIRLNALLANVPPEERSAVATRFVLKNTSGDCRTETTVNNLLHLVHACGCKNADDVVAALGKLTLDRHDLLDLSELFIKHFFRNSSKLGLEFFAKQGAEIAFAWNDAGRGKMDLEAIRQKPWQEQQRRFQHSYEPITYSEVRSVLRQPELFDGKVSKVYFADDGVELAGSPASEQWVALTRPIAAQRH</sequence>
<reference evidence="1 2" key="1">
    <citation type="submission" date="2018-08" db="EMBL/GenBank/DDBJ databases">
        <title>Complete genome sequence of JP2-74.</title>
        <authorList>
            <person name="Wu L."/>
        </authorList>
    </citation>
    <scope>NUCLEOTIDE SEQUENCE [LARGE SCALE GENOMIC DNA]</scope>
    <source>
        <strain evidence="1 2">JP2-74</strain>
    </source>
</reference>
<keyword evidence="2" id="KW-1185">Reference proteome</keyword>
<name>A0AAD0RTJ4_9NEIS</name>
<protein>
    <submittedName>
        <fullName evidence="1">Uncharacterized protein</fullName>
    </submittedName>
</protein>
<gene>
    <name evidence="1" type="ORF">D1345_13465</name>
</gene>
<dbReference type="AlphaFoldDB" id="A0AAD0RTJ4"/>
<dbReference type="Proteomes" id="UP000259465">
    <property type="component" value="Chromosome"/>
</dbReference>
<evidence type="ECO:0000313" key="2">
    <source>
        <dbReference type="Proteomes" id="UP000259465"/>
    </source>
</evidence>
<accession>A0AAD0RTJ4</accession>
<dbReference type="KEGG" id="crz:D1345_13465"/>
<proteinExistence type="predicted"/>
<organism evidence="1 2">
    <name type="scientific">Chromobacterium rhizoryzae</name>
    <dbReference type="NCBI Taxonomy" id="1778675"/>
    <lineage>
        <taxon>Bacteria</taxon>
        <taxon>Pseudomonadati</taxon>
        <taxon>Pseudomonadota</taxon>
        <taxon>Betaproteobacteria</taxon>
        <taxon>Neisseriales</taxon>
        <taxon>Chromobacteriaceae</taxon>
        <taxon>Chromobacterium</taxon>
    </lineage>
</organism>